<evidence type="ECO:0000259" key="1">
    <source>
        <dbReference type="PROSITE" id="PS51677"/>
    </source>
</evidence>
<dbReference type="GO" id="GO:0005975">
    <property type="term" value="P:carbohydrate metabolic process"/>
    <property type="evidence" value="ECO:0007669"/>
    <property type="project" value="InterPro"/>
</dbReference>
<keyword evidence="3" id="KW-1185">Reference proteome</keyword>
<dbReference type="RefSeq" id="WP_152761089.1">
    <property type="nucleotide sequence ID" value="NZ_WHNP01000018.1"/>
</dbReference>
<dbReference type="CDD" id="cd10938">
    <property type="entry name" value="CE4_HpPgdA_like"/>
    <property type="match status" value="1"/>
</dbReference>
<dbReference type="EMBL" id="WHNP01000018">
    <property type="protein sequence ID" value="MPW19249.1"/>
    <property type="molecule type" value="Genomic_DNA"/>
</dbReference>
<feature type="domain" description="NodB homology" evidence="1">
    <location>
        <begin position="17"/>
        <end position="276"/>
    </location>
</feature>
<comment type="caution">
    <text evidence="2">The sequence shown here is derived from an EMBL/GenBank/DDBJ whole genome shotgun (WGS) entry which is preliminary data.</text>
</comment>
<name>A0A7X1NCC7_9BURK</name>
<dbReference type="InterPro" id="IPR037950">
    <property type="entry name" value="PgdA-like"/>
</dbReference>
<accession>A0A7X1NCC7</accession>
<dbReference type="GO" id="GO:0016810">
    <property type="term" value="F:hydrolase activity, acting on carbon-nitrogen (but not peptide) bonds"/>
    <property type="evidence" value="ECO:0007669"/>
    <property type="project" value="InterPro"/>
</dbReference>
<evidence type="ECO:0000313" key="2">
    <source>
        <dbReference type="EMBL" id="MPW19249.1"/>
    </source>
</evidence>
<dbReference type="Gene3D" id="3.20.20.370">
    <property type="entry name" value="Glycoside hydrolase/deacetylase"/>
    <property type="match status" value="1"/>
</dbReference>
<dbReference type="Proteomes" id="UP000484381">
    <property type="component" value="Unassembled WGS sequence"/>
</dbReference>
<dbReference type="SUPFAM" id="SSF88713">
    <property type="entry name" value="Glycoside hydrolase/deacetylase"/>
    <property type="match status" value="1"/>
</dbReference>
<protein>
    <submittedName>
        <fullName evidence="2">Polysaccharide deacetylase family protein</fullName>
    </submittedName>
</protein>
<sequence>MTKNITCAFGVDVDAVAAWIGTFGGADSPHDISRGMFAGEVGSLRLLELFEHFGLKTTWLIPGHSIETFPEQMTKVVAHGHEVALHGYTHENPLAMTPTQEADVIDRCIELIVDLTGRHPVGYAAPWWELSNSTPNLLLERGIIYDHSMMHRDFSCYRLRTGDRWTAIDYSKPASSWMKPLERGVESRLIEIPVSWYLDDLPPMMFIKKSPNSHGFMNPKDIEELWREQFDWVYREKDEAVFTFCLHPDVAGRPQVLLMLERLIGHMMKHPGVRFTTLENIAMEFDKKHPFQR</sequence>
<dbReference type="Pfam" id="PF01522">
    <property type="entry name" value="Polysacc_deac_1"/>
    <property type="match status" value="1"/>
</dbReference>
<organism evidence="2 3">
    <name type="scientific">Paraburkholderia franconis</name>
    <dbReference type="NCBI Taxonomy" id="2654983"/>
    <lineage>
        <taxon>Bacteria</taxon>
        <taxon>Pseudomonadati</taxon>
        <taxon>Pseudomonadota</taxon>
        <taxon>Betaproteobacteria</taxon>
        <taxon>Burkholderiales</taxon>
        <taxon>Burkholderiaceae</taxon>
        <taxon>Paraburkholderia</taxon>
    </lineage>
</organism>
<evidence type="ECO:0000313" key="3">
    <source>
        <dbReference type="Proteomes" id="UP000484381"/>
    </source>
</evidence>
<reference evidence="2 3" key="1">
    <citation type="submission" date="2019-10" db="EMBL/GenBank/DDBJ databases">
        <title>Paraburkholderia sp. isolated from nodules of Mimosa pudica from Brazilian Atlantic Forest soils.</title>
        <authorList>
            <person name="Paulitsch F."/>
            <person name="Hungria M."/>
            <person name="Dall'Agnol R."/>
        </authorList>
    </citation>
    <scope>NUCLEOTIDE SEQUENCE [LARGE SCALE GENOMIC DNA]</scope>
    <source>
        <strain evidence="2 3">CNPSo 3157</strain>
    </source>
</reference>
<dbReference type="PANTHER" id="PTHR47561:SF1">
    <property type="entry name" value="POLYSACCHARIDE DEACETYLASE FAMILY PROTEIN (AFU_ORTHOLOGUE AFUA_6G05030)"/>
    <property type="match status" value="1"/>
</dbReference>
<gene>
    <name evidence="2" type="ORF">GCT13_20690</name>
</gene>
<proteinExistence type="predicted"/>
<dbReference type="InterPro" id="IPR002509">
    <property type="entry name" value="NODB_dom"/>
</dbReference>
<dbReference type="AlphaFoldDB" id="A0A7X1NCC7"/>
<dbReference type="PROSITE" id="PS51677">
    <property type="entry name" value="NODB"/>
    <property type="match status" value="1"/>
</dbReference>
<dbReference type="PANTHER" id="PTHR47561">
    <property type="entry name" value="POLYSACCHARIDE DEACETYLASE FAMILY PROTEIN (AFU_ORTHOLOGUE AFUA_6G05030)"/>
    <property type="match status" value="1"/>
</dbReference>
<dbReference type="InterPro" id="IPR011330">
    <property type="entry name" value="Glyco_hydro/deAcase_b/a-brl"/>
</dbReference>